<keyword evidence="1" id="KW-0812">Transmembrane</keyword>
<evidence type="ECO:0000313" key="3">
    <source>
        <dbReference type="EMBL" id="AVM42788.1"/>
    </source>
</evidence>
<feature type="transmembrane region" description="Helical" evidence="1">
    <location>
        <begin position="303"/>
        <end position="320"/>
    </location>
</feature>
<dbReference type="CDD" id="cd06259">
    <property type="entry name" value="YdcF-like"/>
    <property type="match status" value="1"/>
</dbReference>
<dbReference type="InterPro" id="IPR003848">
    <property type="entry name" value="DUF218"/>
</dbReference>
<dbReference type="GO" id="GO:0043164">
    <property type="term" value="P:Gram-negative-bacterium-type cell wall biogenesis"/>
    <property type="evidence" value="ECO:0007669"/>
    <property type="project" value="TreeGrafter"/>
</dbReference>
<evidence type="ECO:0000313" key="4">
    <source>
        <dbReference type="Proteomes" id="UP000237947"/>
    </source>
</evidence>
<evidence type="ECO:0000259" key="2">
    <source>
        <dbReference type="Pfam" id="PF02698"/>
    </source>
</evidence>
<dbReference type="Proteomes" id="UP000237947">
    <property type="component" value="Chromosome"/>
</dbReference>
<name>A0A2S0KP51_9FIRM</name>
<dbReference type="InterPro" id="IPR051599">
    <property type="entry name" value="Cell_Envelope_Assoc"/>
</dbReference>
<gene>
    <name evidence="3" type="ORF">C5Q98_05990</name>
</gene>
<feature type="transmembrane region" description="Helical" evidence="1">
    <location>
        <begin position="115"/>
        <end position="136"/>
    </location>
</feature>
<dbReference type="AlphaFoldDB" id="A0A2S0KP51"/>
<dbReference type="Gene3D" id="3.40.50.620">
    <property type="entry name" value="HUPs"/>
    <property type="match status" value="1"/>
</dbReference>
<feature type="transmembrane region" description="Helical" evidence="1">
    <location>
        <begin position="52"/>
        <end position="72"/>
    </location>
</feature>
<dbReference type="GO" id="GO:0005886">
    <property type="term" value="C:plasma membrane"/>
    <property type="evidence" value="ECO:0007669"/>
    <property type="project" value="TreeGrafter"/>
</dbReference>
<sequence>MINILLAITCLIIFFSAIKYDKRSVITGVSLNCAIIFALLHADQMVYVSDQLVWVIIWSYFILPTLLVFGLAVFEYFRKNKDGSLQGFEKGLLIKSALILLFVAVYHFIKSYNFAWYVDTSLGAIDVVLEALLFIAHSYVVTAFVNYVNVDTDDVDYVVVLGARLDENAKVSGQLKSRCDTAIDFAKKNPNTKIIMSGAVSGTAEISEAAGMKAYAVERGFPAQRILLEEKAENTNENIRYSYDLMESESKFAIVSTNYHLQRGLLIARKYNMDCIGIPATTDWRTAALGFINEIFKYIRRSPLIPAIVIASSLIIYMLQKW</sequence>
<dbReference type="GO" id="GO:0000270">
    <property type="term" value="P:peptidoglycan metabolic process"/>
    <property type="evidence" value="ECO:0007669"/>
    <property type="project" value="TreeGrafter"/>
</dbReference>
<feature type="domain" description="DUF218" evidence="2">
    <location>
        <begin position="156"/>
        <end position="286"/>
    </location>
</feature>
<keyword evidence="4" id="KW-1185">Reference proteome</keyword>
<dbReference type="PANTHER" id="PTHR30336:SF4">
    <property type="entry name" value="ENVELOPE BIOGENESIS FACTOR ELYC"/>
    <property type="match status" value="1"/>
</dbReference>
<dbReference type="Pfam" id="PF02698">
    <property type="entry name" value="DUF218"/>
    <property type="match status" value="1"/>
</dbReference>
<evidence type="ECO:0000256" key="1">
    <source>
        <dbReference type="SAM" id="Phobius"/>
    </source>
</evidence>
<dbReference type="OrthoDB" id="9782395at2"/>
<dbReference type="KEGG" id="fsa:C5Q98_05990"/>
<proteinExistence type="predicted"/>
<organism evidence="3 4">
    <name type="scientific">Fastidiosipila sanguinis</name>
    <dbReference type="NCBI Taxonomy" id="236753"/>
    <lineage>
        <taxon>Bacteria</taxon>
        <taxon>Bacillati</taxon>
        <taxon>Bacillota</taxon>
        <taxon>Clostridia</taxon>
        <taxon>Eubacteriales</taxon>
        <taxon>Oscillospiraceae</taxon>
        <taxon>Fastidiosipila</taxon>
    </lineage>
</organism>
<protein>
    <recommendedName>
        <fullName evidence="2">DUF218 domain-containing protein</fullName>
    </recommendedName>
</protein>
<feature type="transmembrane region" description="Helical" evidence="1">
    <location>
        <begin position="92"/>
        <end position="109"/>
    </location>
</feature>
<dbReference type="EMBL" id="CP027226">
    <property type="protein sequence ID" value="AVM42788.1"/>
    <property type="molecule type" value="Genomic_DNA"/>
</dbReference>
<dbReference type="InterPro" id="IPR014729">
    <property type="entry name" value="Rossmann-like_a/b/a_fold"/>
</dbReference>
<reference evidence="4" key="1">
    <citation type="submission" date="2018-02" db="EMBL/GenBank/DDBJ databases">
        <authorList>
            <person name="Holder M.E."/>
            <person name="Ajami N.J."/>
            <person name="Petrosino J.F."/>
        </authorList>
    </citation>
    <scope>NUCLEOTIDE SEQUENCE [LARGE SCALE GENOMIC DNA]</scope>
    <source>
        <strain evidence="4">CCUG 47711</strain>
    </source>
</reference>
<dbReference type="PANTHER" id="PTHR30336">
    <property type="entry name" value="INNER MEMBRANE PROTEIN, PROBABLE PERMEASE"/>
    <property type="match status" value="1"/>
</dbReference>
<accession>A0A2S0KP51</accession>
<dbReference type="RefSeq" id="WP_106012738.1">
    <property type="nucleotide sequence ID" value="NZ_CP027226.1"/>
</dbReference>
<keyword evidence="1" id="KW-0472">Membrane</keyword>
<keyword evidence="1" id="KW-1133">Transmembrane helix</keyword>